<dbReference type="Gene3D" id="3.40.630.30">
    <property type="match status" value="1"/>
</dbReference>
<proteinExistence type="predicted"/>
<dbReference type="AlphaFoldDB" id="A0A6A6S9Q9"/>
<dbReference type="OrthoDB" id="2115692at2759"/>
<dbReference type="InterPro" id="IPR016181">
    <property type="entry name" value="Acyl_CoA_acyltransferase"/>
</dbReference>
<feature type="domain" description="N-acetyltransferase" evidence="1">
    <location>
        <begin position="3"/>
        <end position="210"/>
    </location>
</feature>
<keyword evidence="2" id="KW-0808">Transferase</keyword>
<gene>
    <name evidence="2" type="ORF">P280DRAFT_392185</name>
</gene>
<dbReference type="PROSITE" id="PS51186">
    <property type="entry name" value="GNAT"/>
    <property type="match status" value="1"/>
</dbReference>
<dbReference type="GO" id="GO:0016747">
    <property type="term" value="F:acyltransferase activity, transferring groups other than amino-acyl groups"/>
    <property type="evidence" value="ECO:0007669"/>
    <property type="project" value="InterPro"/>
</dbReference>
<dbReference type="InterPro" id="IPR000182">
    <property type="entry name" value="GNAT_dom"/>
</dbReference>
<dbReference type="PANTHER" id="PTHR42791:SF14">
    <property type="entry name" value="N-ACETYLTRANSFERASE DOMAIN-CONTAINING PROTEIN"/>
    <property type="match status" value="1"/>
</dbReference>
<organism evidence="2 3">
    <name type="scientific">Massarina eburnea CBS 473.64</name>
    <dbReference type="NCBI Taxonomy" id="1395130"/>
    <lineage>
        <taxon>Eukaryota</taxon>
        <taxon>Fungi</taxon>
        <taxon>Dikarya</taxon>
        <taxon>Ascomycota</taxon>
        <taxon>Pezizomycotina</taxon>
        <taxon>Dothideomycetes</taxon>
        <taxon>Pleosporomycetidae</taxon>
        <taxon>Pleosporales</taxon>
        <taxon>Massarineae</taxon>
        <taxon>Massarinaceae</taxon>
        <taxon>Massarina</taxon>
    </lineage>
</organism>
<evidence type="ECO:0000313" key="2">
    <source>
        <dbReference type="EMBL" id="KAF2644320.1"/>
    </source>
</evidence>
<reference evidence="2" key="1">
    <citation type="journal article" date="2020" name="Stud. Mycol.">
        <title>101 Dothideomycetes genomes: a test case for predicting lifestyles and emergence of pathogens.</title>
        <authorList>
            <person name="Haridas S."/>
            <person name="Albert R."/>
            <person name="Binder M."/>
            <person name="Bloem J."/>
            <person name="Labutti K."/>
            <person name="Salamov A."/>
            <person name="Andreopoulos B."/>
            <person name="Baker S."/>
            <person name="Barry K."/>
            <person name="Bills G."/>
            <person name="Bluhm B."/>
            <person name="Cannon C."/>
            <person name="Castanera R."/>
            <person name="Culley D."/>
            <person name="Daum C."/>
            <person name="Ezra D."/>
            <person name="Gonzalez J."/>
            <person name="Henrissat B."/>
            <person name="Kuo A."/>
            <person name="Liang C."/>
            <person name="Lipzen A."/>
            <person name="Lutzoni F."/>
            <person name="Magnuson J."/>
            <person name="Mondo S."/>
            <person name="Nolan M."/>
            <person name="Ohm R."/>
            <person name="Pangilinan J."/>
            <person name="Park H.-J."/>
            <person name="Ramirez L."/>
            <person name="Alfaro M."/>
            <person name="Sun H."/>
            <person name="Tritt A."/>
            <person name="Yoshinaga Y."/>
            <person name="Zwiers L.-H."/>
            <person name="Turgeon B."/>
            <person name="Goodwin S."/>
            <person name="Spatafora J."/>
            <person name="Crous P."/>
            <person name="Grigoriev I."/>
        </authorList>
    </citation>
    <scope>NUCLEOTIDE SEQUENCE</scope>
    <source>
        <strain evidence="2">CBS 473.64</strain>
    </source>
</reference>
<dbReference type="Pfam" id="PF00583">
    <property type="entry name" value="Acetyltransf_1"/>
    <property type="match status" value="1"/>
</dbReference>
<protein>
    <submittedName>
        <fullName evidence="2">Acyl-CoA N-acyltransferase</fullName>
    </submittedName>
</protein>
<evidence type="ECO:0000313" key="3">
    <source>
        <dbReference type="Proteomes" id="UP000799753"/>
    </source>
</evidence>
<keyword evidence="2" id="KW-0012">Acyltransferase</keyword>
<dbReference type="PANTHER" id="PTHR42791">
    <property type="entry name" value="GNAT FAMILY ACETYLTRANSFERASE"/>
    <property type="match status" value="1"/>
</dbReference>
<dbReference type="InterPro" id="IPR052523">
    <property type="entry name" value="Trichothecene_AcTrans"/>
</dbReference>
<sequence>MSLELHPLQESDLRRFAQIQIAAFQGGMATFLFPDPVTEEYVQKMVDKSKKSFNTEPDCHWVKIIDTELGGLMIACAKWRINEEERTEEEIQGMLPVPSEEEKKKPAMVDFQNHLHWARKEFMGTKPFYLLHVLVTDPKHHRRGAGARLVKWGTDKADKAGLPSYLEASEKGRLLYARLGFEEVHERVFDLGKYGLEGKESNTIMIRPMSKPLL</sequence>
<name>A0A6A6S9Q9_9PLEO</name>
<evidence type="ECO:0000259" key="1">
    <source>
        <dbReference type="PROSITE" id="PS51186"/>
    </source>
</evidence>
<dbReference type="Proteomes" id="UP000799753">
    <property type="component" value="Unassembled WGS sequence"/>
</dbReference>
<accession>A0A6A6S9Q9</accession>
<dbReference type="SUPFAM" id="SSF55729">
    <property type="entry name" value="Acyl-CoA N-acyltransferases (Nat)"/>
    <property type="match status" value="1"/>
</dbReference>
<keyword evidence="3" id="KW-1185">Reference proteome</keyword>
<dbReference type="EMBL" id="MU006779">
    <property type="protein sequence ID" value="KAF2644320.1"/>
    <property type="molecule type" value="Genomic_DNA"/>
</dbReference>